<name>A0A6J4QKT0_9PSEU</name>
<dbReference type="Gene3D" id="3.20.20.140">
    <property type="entry name" value="Metal-dependent hydrolases"/>
    <property type="match status" value="1"/>
</dbReference>
<dbReference type="EMBL" id="CADCUS010000539">
    <property type="protein sequence ID" value="CAA9440201.1"/>
    <property type="molecule type" value="Genomic_DNA"/>
</dbReference>
<dbReference type="SUPFAM" id="SSF51556">
    <property type="entry name" value="Metallo-dependent hydrolases"/>
    <property type="match status" value="1"/>
</dbReference>
<feature type="non-terminal residue" evidence="1">
    <location>
        <position position="159"/>
    </location>
</feature>
<sequence length="159" mass="17101">MYAGYRVVDGQVHAWDASPQNQAGPAGERFAAGLLARHRELDGTAGTLADVERVTAEGLERDVFGAGHVDRAVLQPVLLGDLFVLGFSPVTWHAELAAPAPERFVLSGELDPDAGQAGARGIAARVRRNDLRGLTFCESRRPGGRTPLAEPWLRRVLAR</sequence>
<gene>
    <name evidence="1" type="ORF">AVDCRST_MAG66-3914</name>
</gene>
<dbReference type="PANTHER" id="PTHR42889:SF1">
    <property type="entry name" value="BLR3681 PROTEIN"/>
    <property type="match status" value="1"/>
</dbReference>
<proteinExistence type="predicted"/>
<organism evidence="1">
    <name type="scientific">uncultured Pseudonocardia sp</name>
    <dbReference type="NCBI Taxonomy" id="211455"/>
    <lineage>
        <taxon>Bacteria</taxon>
        <taxon>Bacillati</taxon>
        <taxon>Actinomycetota</taxon>
        <taxon>Actinomycetes</taxon>
        <taxon>Pseudonocardiales</taxon>
        <taxon>Pseudonocardiaceae</taxon>
        <taxon>Pseudonocardia</taxon>
        <taxon>environmental samples</taxon>
    </lineage>
</organism>
<protein>
    <submittedName>
        <fullName evidence="1">Uncharacterized protein</fullName>
    </submittedName>
</protein>
<evidence type="ECO:0000313" key="1">
    <source>
        <dbReference type="EMBL" id="CAA9440201.1"/>
    </source>
</evidence>
<reference evidence="1" key="1">
    <citation type="submission" date="2020-02" db="EMBL/GenBank/DDBJ databases">
        <authorList>
            <person name="Meier V. D."/>
        </authorList>
    </citation>
    <scope>NUCLEOTIDE SEQUENCE</scope>
    <source>
        <strain evidence="1">AVDCRST_MAG66</strain>
    </source>
</reference>
<dbReference type="AlphaFoldDB" id="A0A6J4QKT0"/>
<dbReference type="PANTHER" id="PTHR42889">
    <property type="entry name" value="BLR3681 PROTEIN"/>
    <property type="match status" value="1"/>
</dbReference>
<accession>A0A6J4QKT0</accession>
<dbReference type="InterPro" id="IPR032466">
    <property type="entry name" value="Metal_Hydrolase"/>
</dbReference>